<gene>
    <name evidence="2" type="ORF">ABID43_000458</name>
</gene>
<comment type="caution">
    <text evidence="2">The sequence shown here is derived from an EMBL/GenBank/DDBJ whole genome shotgun (WGS) entry which is preliminary data.</text>
</comment>
<evidence type="ECO:0000313" key="2">
    <source>
        <dbReference type="EMBL" id="MET3690939.1"/>
    </source>
</evidence>
<reference evidence="2 3" key="1">
    <citation type="submission" date="2024-06" db="EMBL/GenBank/DDBJ databases">
        <title>Genomic Encyclopedia of Type Strains, Phase IV (KMG-IV): sequencing the most valuable type-strain genomes for metagenomic binning, comparative biology and taxonomic classification.</title>
        <authorList>
            <person name="Goeker M."/>
        </authorList>
    </citation>
    <scope>NUCLEOTIDE SEQUENCE [LARGE SCALE GENOMIC DNA]</scope>
    <source>
        <strain evidence="2 3">DSM 21331</strain>
    </source>
</reference>
<evidence type="ECO:0000313" key="3">
    <source>
        <dbReference type="Proteomes" id="UP001549145"/>
    </source>
</evidence>
<feature type="region of interest" description="Disordered" evidence="1">
    <location>
        <begin position="1"/>
        <end position="26"/>
    </location>
</feature>
<proteinExistence type="predicted"/>
<dbReference type="RefSeq" id="WP_238275149.1">
    <property type="nucleotide sequence ID" value="NZ_BPQL01000004.1"/>
</dbReference>
<evidence type="ECO:0000256" key="1">
    <source>
        <dbReference type="SAM" id="MobiDB-lite"/>
    </source>
</evidence>
<dbReference type="Proteomes" id="UP001549145">
    <property type="component" value="Unassembled WGS sequence"/>
</dbReference>
<organism evidence="2 3">
    <name type="scientific">Methylobacterium goesingense</name>
    <dbReference type="NCBI Taxonomy" id="243690"/>
    <lineage>
        <taxon>Bacteria</taxon>
        <taxon>Pseudomonadati</taxon>
        <taxon>Pseudomonadota</taxon>
        <taxon>Alphaproteobacteria</taxon>
        <taxon>Hyphomicrobiales</taxon>
        <taxon>Methylobacteriaceae</taxon>
        <taxon>Methylobacterium</taxon>
    </lineage>
</organism>
<evidence type="ECO:0008006" key="4">
    <source>
        <dbReference type="Google" id="ProtNLM"/>
    </source>
</evidence>
<accession>A0ABV2KZD8</accession>
<dbReference type="EMBL" id="JBEPMM010000001">
    <property type="protein sequence ID" value="MET3690939.1"/>
    <property type="molecule type" value="Genomic_DNA"/>
</dbReference>
<protein>
    <recommendedName>
        <fullName evidence="4">Transcriptional regulator</fullName>
    </recommendedName>
</protein>
<sequence length="105" mass="11510">MPDAEPSKDREPDWRSEEAGRLRQRSLQLQAQIAETLGLPVTAFHPAATLRPGETGAPEAVHDEAFAMSRDCSALIEAFTSITDPAERQRLLQIVRDAAARSSKV</sequence>
<name>A0ABV2KZD8_9HYPH</name>
<keyword evidence="3" id="KW-1185">Reference proteome</keyword>
<feature type="compositionally biased region" description="Basic and acidic residues" evidence="1">
    <location>
        <begin position="1"/>
        <end position="21"/>
    </location>
</feature>